<dbReference type="GO" id="GO:0005886">
    <property type="term" value="C:plasma membrane"/>
    <property type="evidence" value="ECO:0007669"/>
    <property type="project" value="UniProtKB-SubCell"/>
</dbReference>
<accession>A0A3B1BQV7</accession>
<organism evidence="9">
    <name type="scientific">hydrothermal vent metagenome</name>
    <dbReference type="NCBI Taxonomy" id="652676"/>
    <lineage>
        <taxon>unclassified sequences</taxon>
        <taxon>metagenomes</taxon>
        <taxon>ecological metagenomes</taxon>
    </lineage>
</organism>
<dbReference type="EMBL" id="UOFZ01000167">
    <property type="protein sequence ID" value="VAX14234.1"/>
    <property type="molecule type" value="Genomic_DNA"/>
</dbReference>
<keyword evidence="4" id="KW-0997">Cell inner membrane</keyword>
<keyword evidence="6 8" id="KW-1133">Transmembrane helix</keyword>
<evidence type="ECO:0000256" key="6">
    <source>
        <dbReference type="ARBA" id="ARBA00022989"/>
    </source>
</evidence>
<gene>
    <name evidence="9" type="ORF">MNBD_GAMMA24-2007</name>
</gene>
<evidence type="ECO:0000256" key="1">
    <source>
        <dbReference type="ARBA" id="ARBA00004429"/>
    </source>
</evidence>
<keyword evidence="5 8" id="KW-0812">Transmembrane</keyword>
<keyword evidence="2" id="KW-0813">Transport</keyword>
<evidence type="ECO:0000256" key="2">
    <source>
        <dbReference type="ARBA" id="ARBA00022448"/>
    </source>
</evidence>
<dbReference type="Pfam" id="PF04143">
    <property type="entry name" value="Sulf_transp"/>
    <property type="match status" value="1"/>
</dbReference>
<comment type="subcellular location">
    <subcellularLocation>
        <location evidence="1">Cell inner membrane</location>
        <topology evidence="1">Multi-pass membrane protein</topology>
    </subcellularLocation>
</comment>
<evidence type="ECO:0000313" key="9">
    <source>
        <dbReference type="EMBL" id="VAX14234.1"/>
    </source>
</evidence>
<keyword evidence="7 8" id="KW-0472">Membrane</keyword>
<dbReference type="PANTHER" id="PTHR30574:SF1">
    <property type="entry name" value="SULPHUR TRANSPORT DOMAIN-CONTAINING PROTEIN"/>
    <property type="match status" value="1"/>
</dbReference>
<evidence type="ECO:0000256" key="4">
    <source>
        <dbReference type="ARBA" id="ARBA00022519"/>
    </source>
</evidence>
<evidence type="ECO:0000256" key="5">
    <source>
        <dbReference type="ARBA" id="ARBA00022692"/>
    </source>
</evidence>
<feature type="transmembrane region" description="Helical" evidence="8">
    <location>
        <begin position="6"/>
        <end position="24"/>
    </location>
</feature>
<keyword evidence="3" id="KW-1003">Cell membrane</keyword>
<feature type="transmembrane region" description="Helical" evidence="8">
    <location>
        <begin position="105"/>
        <end position="125"/>
    </location>
</feature>
<dbReference type="PANTHER" id="PTHR30574">
    <property type="entry name" value="INNER MEMBRANE PROTEIN YEDE"/>
    <property type="match status" value="1"/>
</dbReference>
<evidence type="ECO:0000256" key="3">
    <source>
        <dbReference type="ARBA" id="ARBA00022475"/>
    </source>
</evidence>
<feature type="transmembrane region" description="Helical" evidence="8">
    <location>
        <begin position="145"/>
        <end position="166"/>
    </location>
</feature>
<reference evidence="9" key="1">
    <citation type="submission" date="2018-06" db="EMBL/GenBank/DDBJ databases">
        <authorList>
            <person name="Zhirakovskaya E."/>
        </authorList>
    </citation>
    <scope>NUCLEOTIDE SEQUENCE</scope>
</reference>
<feature type="transmembrane region" description="Helical" evidence="8">
    <location>
        <begin position="178"/>
        <end position="200"/>
    </location>
</feature>
<dbReference type="InterPro" id="IPR007272">
    <property type="entry name" value="Sulf_transp_TsuA/YedE"/>
</dbReference>
<evidence type="ECO:0000256" key="8">
    <source>
        <dbReference type="SAM" id="Phobius"/>
    </source>
</evidence>
<sequence length="205" mass="22301">MEYWPWWLGAIGLAAVCILNFLLLGRLLGVSGSWAKVVGWRDNRERSAELKLLAENKGNMGDALLAETLAEFGEASLKELGDESEIEVSGQSVIEDQYTPWTMHFVFLLFMFIGGLLAALMSGNFKLELILSPIHSQIFGADWEVWLALLFGGIMVGFGTQMAGGCTSGHGLSGCARLIPASLVATMTFMVSAILLSFMMEATLR</sequence>
<dbReference type="AlphaFoldDB" id="A0A3B1BQV7"/>
<evidence type="ECO:0000256" key="7">
    <source>
        <dbReference type="ARBA" id="ARBA00023136"/>
    </source>
</evidence>
<proteinExistence type="predicted"/>
<name>A0A3B1BQV7_9ZZZZ</name>
<protein>
    <submittedName>
        <fullName evidence="9">Uncharacterized protein</fullName>
    </submittedName>
</protein>